<evidence type="ECO:0000256" key="2">
    <source>
        <dbReference type="SAM" id="Phobius"/>
    </source>
</evidence>
<accession>A0A166VX07</accession>
<keyword evidence="2" id="KW-0472">Membrane</keyword>
<dbReference type="EMBL" id="KV417483">
    <property type="protein sequence ID" value="KZP33145.1"/>
    <property type="molecule type" value="Genomic_DNA"/>
</dbReference>
<sequence length="163" mass="16777">MLSPSSLSEAAPPIGAQTDKHRWELPGASLALAGGKEIGQPVARDHLASEPTGLAITFTALVQLVILSPSSTSVQQFACTLGAITATLAFLILLIDFVCFFHPVCPHTRPTPTRVILTEIATFHPSAADNNTVDVGGTGAGLLVPHPAPPAKSPAAHHDDGAP</sequence>
<protein>
    <submittedName>
        <fullName evidence="3">Uncharacterized protein</fullName>
    </submittedName>
</protein>
<reference evidence="3 5" key="1">
    <citation type="journal article" date="2016" name="Mol. Biol. Evol.">
        <title>Comparative Genomics of Early-Diverging Mushroom-Forming Fungi Provides Insights into the Origins of Lignocellulose Decay Capabilities.</title>
        <authorList>
            <person name="Nagy L.G."/>
            <person name="Riley R."/>
            <person name="Tritt A."/>
            <person name="Adam C."/>
            <person name="Daum C."/>
            <person name="Floudas D."/>
            <person name="Sun H."/>
            <person name="Yadav J.S."/>
            <person name="Pangilinan J."/>
            <person name="Larsson K.H."/>
            <person name="Matsuura K."/>
            <person name="Barry K."/>
            <person name="Labutti K."/>
            <person name="Kuo R."/>
            <person name="Ohm R.A."/>
            <person name="Bhattacharya S.S."/>
            <person name="Shirouzu T."/>
            <person name="Yoshinaga Y."/>
            <person name="Martin F.M."/>
            <person name="Grigoriev I.V."/>
            <person name="Hibbett D.S."/>
        </authorList>
    </citation>
    <scope>NUCLEOTIDE SEQUENCE [LARGE SCALE GENOMIC DNA]</scope>
    <source>
        <strain evidence="3 5">CBS 109695</strain>
    </source>
</reference>
<keyword evidence="2" id="KW-1133">Transmembrane helix</keyword>
<keyword evidence="2" id="KW-0812">Transmembrane</keyword>
<proteinExistence type="predicted"/>
<dbReference type="EMBL" id="KV417483">
    <property type="protein sequence ID" value="KZP33151.1"/>
    <property type="molecule type" value="Genomic_DNA"/>
</dbReference>
<evidence type="ECO:0000313" key="4">
    <source>
        <dbReference type="EMBL" id="KZP33151.1"/>
    </source>
</evidence>
<feature type="region of interest" description="Disordered" evidence="1">
    <location>
        <begin position="144"/>
        <end position="163"/>
    </location>
</feature>
<name>A0A166VX07_9AGAM</name>
<gene>
    <name evidence="3" type="ORF">FIBSPDRAFT_847746</name>
    <name evidence="4" type="ORF">FIBSPDRAFT_847749</name>
</gene>
<keyword evidence="5" id="KW-1185">Reference proteome</keyword>
<dbReference type="AlphaFoldDB" id="A0A166VX07"/>
<feature type="transmembrane region" description="Helical" evidence="2">
    <location>
        <begin position="81"/>
        <end position="104"/>
    </location>
</feature>
<dbReference type="OrthoDB" id="199599at2759"/>
<organism evidence="3 5">
    <name type="scientific">Athelia psychrophila</name>
    <dbReference type="NCBI Taxonomy" id="1759441"/>
    <lineage>
        <taxon>Eukaryota</taxon>
        <taxon>Fungi</taxon>
        <taxon>Dikarya</taxon>
        <taxon>Basidiomycota</taxon>
        <taxon>Agaricomycotina</taxon>
        <taxon>Agaricomycetes</taxon>
        <taxon>Agaricomycetidae</taxon>
        <taxon>Atheliales</taxon>
        <taxon>Atheliaceae</taxon>
        <taxon>Athelia</taxon>
    </lineage>
</organism>
<evidence type="ECO:0000313" key="3">
    <source>
        <dbReference type="EMBL" id="KZP33145.1"/>
    </source>
</evidence>
<evidence type="ECO:0000256" key="1">
    <source>
        <dbReference type="SAM" id="MobiDB-lite"/>
    </source>
</evidence>
<dbReference type="Proteomes" id="UP000076532">
    <property type="component" value="Unassembled WGS sequence"/>
</dbReference>
<evidence type="ECO:0000313" key="5">
    <source>
        <dbReference type="Proteomes" id="UP000076532"/>
    </source>
</evidence>